<evidence type="ECO:0000313" key="2">
    <source>
        <dbReference type="Proteomes" id="UP000198284"/>
    </source>
</evidence>
<accession>A0A239EEZ8</accession>
<keyword evidence="2" id="KW-1185">Reference proteome</keyword>
<evidence type="ECO:0008006" key="3">
    <source>
        <dbReference type="Google" id="ProtNLM"/>
    </source>
</evidence>
<dbReference type="RefSeq" id="WP_089398450.1">
    <property type="nucleotide sequence ID" value="NZ_FZOT01000002.1"/>
</dbReference>
<sequence length="89" mass="9910">MTTYAVQRHLQGITLQQLSAAQQAAIEAAKAVSAQGDPVTYIRSNFFPADQRCTCLFEAQSREAVERVNQEASLPYDKVEEVMDLPARH</sequence>
<name>A0A239EEZ8_9BURK</name>
<dbReference type="OrthoDB" id="8779809at2"/>
<protein>
    <recommendedName>
        <fullName evidence="3">DUF4242 domain-containing protein</fullName>
    </recommendedName>
</protein>
<dbReference type="InterPro" id="IPR042557">
    <property type="entry name" value="SCO4226"/>
</dbReference>
<reference evidence="1 2" key="1">
    <citation type="submission" date="2017-06" db="EMBL/GenBank/DDBJ databases">
        <authorList>
            <person name="Kim H.J."/>
            <person name="Triplett B.A."/>
        </authorList>
    </citation>
    <scope>NUCLEOTIDE SEQUENCE [LARGE SCALE GENOMIC DNA]</scope>
    <source>
        <strain evidence="1 2">U15</strain>
    </source>
</reference>
<dbReference type="AlphaFoldDB" id="A0A239EEZ8"/>
<proteinExistence type="predicted"/>
<dbReference type="InterPro" id="IPR025336">
    <property type="entry name" value="SCO4226-like"/>
</dbReference>
<dbReference type="EMBL" id="FZOT01000002">
    <property type="protein sequence ID" value="SNS42472.1"/>
    <property type="molecule type" value="Genomic_DNA"/>
</dbReference>
<dbReference type="Pfam" id="PF14026">
    <property type="entry name" value="SCO4226-like"/>
    <property type="match status" value="1"/>
</dbReference>
<dbReference type="Proteomes" id="UP000198284">
    <property type="component" value="Unassembled WGS sequence"/>
</dbReference>
<evidence type="ECO:0000313" key="1">
    <source>
        <dbReference type="EMBL" id="SNS42472.1"/>
    </source>
</evidence>
<dbReference type="Gene3D" id="3.30.70.3090">
    <property type="entry name" value="ORF SCO4226, nickel-binding ferredoxin-like monomer"/>
    <property type="match status" value="1"/>
</dbReference>
<organism evidence="1 2">
    <name type="scientific">Noviherbaspirillum humi</name>
    <dbReference type="NCBI Taxonomy" id="1688639"/>
    <lineage>
        <taxon>Bacteria</taxon>
        <taxon>Pseudomonadati</taxon>
        <taxon>Pseudomonadota</taxon>
        <taxon>Betaproteobacteria</taxon>
        <taxon>Burkholderiales</taxon>
        <taxon>Oxalobacteraceae</taxon>
        <taxon>Noviherbaspirillum</taxon>
    </lineage>
</organism>
<gene>
    <name evidence="1" type="ORF">SAMN06265795_102644</name>
</gene>